<protein>
    <submittedName>
        <fullName evidence="4">Hypothetical chaperone protein</fullName>
    </submittedName>
</protein>
<dbReference type="GO" id="GO:0140662">
    <property type="term" value="F:ATP-dependent protein folding chaperone"/>
    <property type="evidence" value="ECO:0007669"/>
    <property type="project" value="InterPro"/>
</dbReference>
<proteinExistence type="inferred from homology"/>
<reference evidence="4 5" key="1">
    <citation type="submission" date="2016-10" db="EMBL/GenBank/DDBJ databases">
        <authorList>
            <person name="de Groot N.N."/>
        </authorList>
    </citation>
    <scope>NUCLEOTIDE SEQUENCE [LARGE SCALE GENOMIC DNA]</scope>
    <source>
        <strain evidence="4 5">DSM 25294</strain>
    </source>
</reference>
<dbReference type="SUPFAM" id="SSF53067">
    <property type="entry name" value="Actin-like ATPase domain"/>
    <property type="match status" value="2"/>
</dbReference>
<dbReference type="Gene3D" id="3.90.640.10">
    <property type="entry name" value="Actin, Chain A, domain 4"/>
    <property type="match status" value="1"/>
</dbReference>
<dbReference type="PROSITE" id="PS00329">
    <property type="entry name" value="HSP70_2"/>
    <property type="match status" value="1"/>
</dbReference>
<dbReference type="OrthoDB" id="9807934at2"/>
<keyword evidence="5" id="KW-1185">Reference proteome</keyword>
<dbReference type="AlphaFoldDB" id="A0A1G8LFX7"/>
<dbReference type="Gene3D" id="3.30.420.40">
    <property type="match status" value="3"/>
</dbReference>
<evidence type="ECO:0000313" key="5">
    <source>
        <dbReference type="Proteomes" id="UP000199382"/>
    </source>
</evidence>
<dbReference type="Proteomes" id="UP000199382">
    <property type="component" value="Unassembled WGS sequence"/>
</dbReference>
<dbReference type="PANTHER" id="PTHR42749:SF1">
    <property type="entry name" value="CELL SHAPE-DETERMINING PROTEIN MREB"/>
    <property type="match status" value="1"/>
</dbReference>
<evidence type="ECO:0000313" key="4">
    <source>
        <dbReference type="EMBL" id="SDI54568.1"/>
    </source>
</evidence>
<dbReference type="EMBL" id="FNEK01000004">
    <property type="protein sequence ID" value="SDI54568.1"/>
    <property type="molecule type" value="Genomic_DNA"/>
</dbReference>
<keyword evidence="3" id="KW-0067">ATP-binding</keyword>
<evidence type="ECO:0000256" key="3">
    <source>
        <dbReference type="ARBA" id="ARBA00022840"/>
    </source>
</evidence>
<accession>A0A1G8LFX7</accession>
<dbReference type="GO" id="GO:0005524">
    <property type="term" value="F:ATP binding"/>
    <property type="evidence" value="ECO:0007669"/>
    <property type="project" value="UniProtKB-KW"/>
</dbReference>
<gene>
    <name evidence="4" type="ORF">SAMN04488026_100438</name>
</gene>
<name>A0A1G8LFX7_9RHOB</name>
<keyword evidence="2" id="KW-0547">Nucleotide-binding</keyword>
<dbReference type="Pfam" id="PF00012">
    <property type="entry name" value="HSP70"/>
    <property type="match status" value="1"/>
</dbReference>
<dbReference type="PANTHER" id="PTHR42749">
    <property type="entry name" value="CELL SHAPE-DETERMINING PROTEIN MREB"/>
    <property type="match status" value="1"/>
</dbReference>
<organism evidence="4 5">
    <name type="scientific">Aliiruegeria lutimaris</name>
    <dbReference type="NCBI Taxonomy" id="571298"/>
    <lineage>
        <taxon>Bacteria</taxon>
        <taxon>Pseudomonadati</taxon>
        <taxon>Pseudomonadota</taxon>
        <taxon>Alphaproteobacteria</taxon>
        <taxon>Rhodobacterales</taxon>
        <taxon>Roseobacteraceae</taxon>
        <taxon>Aliiruegeria</taxon>
    </lineage>
</organism>
<evidence type="ECO:0000256" key="2">
    <source>
        <dbReference type="ARBA" id="ARBA00022741"/>
    </source>
</evidence>
<comment type="similarity">
    <text evidence="1">Belongs to the heat shock protein 70 family.</text>
</comment>
<dbReference type="InterPro" id="IPR043129">
    <property type="entry name" value="ATPase_NBD"/>
</dbReference>
<dbReference type="InterPro" id="IPR013126">
    <property type="entry name" value="Hsp_70_fam"/>
</dbReference>
<sequence length="417" mass="44272">MCAHTFAVDFGTSNSAAAFLDGGTIRRIAVEPGADTLPTAVFFPTEGRRMLIGSAAGKALIAGEEGRYMRALKSILGTTLFHEERPIGGKRRKLSDIVTAFLIDIRQKAEAETGKRFDHVLSDRPVRFHSTDDDRDARAETDLRGCYQAAGFERVDFLYEPEAAARASVGLSGAGETGLIVDIGGGTSDFTLFRNGAEGIEILASHGIRLGGTDFDTEVSMAHAMPLLGHGGELRRSFGDERLPVPNAIYRDLASWAKIPFLYARNTERQVADMLAHAVETEKIGRLEQVITERLGHDLAFAVEAGKIAANGSTAPARIDMTPIEAGLTARITQGSLNACLSGFSDRLREAVMATLVAAGTPPGEVQTAIFVGGSSLMSLVGSVIEATCPFAGIRHSDAFTAIVDGLALATSEEAFA</sequence>
<dbReference type="RefSeq" id="WP_093149347.1">
    <property type="nucleotide sequence ID" value="NZ_FNEK01000004.1"/>
</dbReference>
<evidence type="ECO:0000256" key="1">
    <source>
        <dbReference type="ARBA" id="ARBA00007381"/>
    </source>
</evidence>
<dbReference type="InterPro" id="IPR018181">
    <property type="entry name" value="Heat_shock_70_CS"/>
</dbReference>
<dbReference type="STRING" id="571298.SAMN04488026_100438"/>